<protein>
    <submittedName>
        <fullName evidence="2">Uncharacterized protein</fullName>
    </submittedName>
</protein>
<dbReference type="InterPro" id="IPR005137">
    <property type="entry name" value="BtpA"/>
</dbReference>
<evidence type="ECO:0000313" key="2">
    <source>
        <dbReference type="EMBL" id="KAL3858605.1"/>
    </source>
</evidence>
<sequence length="273" mass="29660">MEVAIRFVNLFGRSKSVIIGMIHLPALPGTPRSCLKMKDIVKQARHDAEIYKQARVDSVLVENMHDIPYLPGAQIGPEVATAMTAACLEVKDVFQNGPIGVQILAGANQQALAVALAAGLDYIRAEGFVFSHVADEGLMDACAGSLLRYRKQIGAEHIQIFTDIKKKHSSHAITSDISVTETARAAEFFQSDGVILTGTSTGVPANIQEMKDVQESVRLPVLIGSGVTKHNYQEYSLANGLIIGSYFKKGGNWQNPIEAKRVMEVMEIVRGKN</sequence>
<dbReference type="AlphaFoldDB" id="A0ABD3VAI7"/>
<keyword evidence="3" id="KW-1185">Reference proteome</keyword>
<dbReference type="PIRSF" id="PIRSF005956">
    <property type="entry name" value="BtpA"/>
    <property type="match status" value="1"/>
</dbReference>
<comment type="similarity">
    <text evidence="1">Belongs to the BtpA family.</text>
</comment>
<dbReference type="NCBIfam" id="TIGR00259">
    <property type="entry name" value="thylakoid_BtpA"/>
    <property type="match status" value="1"/>
</dbReference>
<dbReference type="PANTHER" id="PTHR21381:SF3">
    <property type="entry name" value="SGC REGION PROTEIN SGCQ-RELATED"/>
    <property type="match status" value="1"/>
</dbReference>
<evidence type="ECO:0000313" key="3">
    <source>
        <dbReference type="Proteomes" id="UP001634394"/>
    </source>
</evidence>
<dbReference type="Pfam" id="PF03437">
    <property type="entry name" value="BtpA"/>
    <property type="match status" value="1"/>
</dbReference>
<name>A0ABD3VAI7_SINWO</name>
<reference evidence="2 3" key="1">
    <citation type="submission" date="2024-11" db="EMBL/GenBank/DDBJ databases">
        <title>Chromosome-level genome assembly of the freshwater bivalve Anodonta woodiana.</title>
        <authorList>
            <person name="Chen X."/>
        </authorList>
    </citation>
    <scope>NUCLEOTIDE SEQUENCE [LARGE SCALE GENOMIC DNA]</scope>
    <source>
        <strain evidence="2">MN2024</strain>
        <tissue evidence="2">Gills</tissue>
    </source>
</reference>
<dbReference type="PANTHER" id="PTHR21381">
    <property type="entry name" value="ZGC:162297"/>
    <property type="match status" value="1"/>
</dbReference>
<organism evidence="2 3">
    <name type="scientific">Sinanodonta woodiana</name>
    <name type="common">Chinese pond mussel</name>
    <name type="synonym">Anodonta woodiana</name>
    <dbReference type="NCBI Taxonomy" id="1069815"/>
    <lineage>
        <taxon>Eukaryota</taxon>
        <taxon>Metazoa</taxon>
        <taxon>Spiralia</taxon>
        <taxon>Lophotrochozoa</taxon>
        <taxon>Mollusca</taxon>
        <taxon>Bivalvia</taxon>
        <taxon>Autobranchia</taxon>
        <taxon>Heteroconchia</taxon>
        <taxon>Palaeoheterodonta</taxon>
        <taxon>Unionida</taxon>
        <taxon>Unionoidea</taxon>
        <taxon>Unionidae</taxon>
        <taxon>Unioninae</taxon>
        <taxon>Sinanodonta</taxon>
    </lineage>
</organism>
<dbReference type="SUPFAM" id="SSF51366">
    <property type="entry name" value="Ribulose-phoshate binding barrel"/>
    <property type="match status" value="1"/>
</dbReference>
<gene>
    <name evidence="2" type="ORF">ACJMK2_008876</name>
</gene>
<proteinExistence type="inferred from homology"/>
<accession>A0ABD3VAI7</accession>
<dbReference type="Proteomes" id="UP001634394">
    <property type="component" value="Unassembled WGS sequence"/>
</dbReference>
<comment type="caution">
    <text evidence="2">The sequence shown here is derived from an EMBL/GenBank/DDBJ whole genome shotgun (WGS) entry which is preliminary data.</text>
</comment>
<evidence type="ECO:0000256" key="1">
    <source>
        <dbReference type="ARBA" id="ARBA00006007"/>
    </source>
</evidence>
<dbReference type="InterPro" id="IPR011060">
    <property type="entry name" value="RibuloseP-bd_barrel"/>
</dbReference>
<dbReference type="EMBL" id="JBJQND010000012">
    <property type="protein sequence ID" value="KAL3858605.1"/>
    <property type="molecule type" value="Genomic_DNA"/>
</dbReference>